<evidence type="ECO:0000313" key="2">
    <source>
        <dbReference type="EMBL" id="CAG9766215.1"/>
    </source>
</evidence>
<sequence length="408" mass="46889">MFKRFKENTTEIKNLEELLRPKFPNCKILKHDVTPLTELGENFGSEILKIDITIEENGSEKVIPSVGKMIPPTEFQMEIFNTQQTFKNEIGFYAEIVPTLQEFQRENGIEVAEYFSKFYAARLSLDPKSEVVDLDAILIMENLKVDGFGNIDRHKGFDLDMTKKVLSTLANFQATLVALRTKKPELFNSKVKPHLTEWQGIPPVADIDPILRENPRTAALIPRVKRLLSKNKLKKFTETWATITHNDFWVNNIMIKESNGKFEGLKLIDFQVIDYGSPLIDVLFFLFDSVQVSVLQYHFDKLLKYFYNEFIEVLQGFKIDTSEFTEESFQIEVNQQAPREVHHSLGMLQIILAPKGPPKIPGKINMPSDQNPSDSNGNVTSPIPFTVPVAMKDKIWFMVEEAAKRNWI</sequence>
<dbReference type="Gene3D" id="3.90.1200.10">
    <property type="match status" value="1"/>
</dbReference>
<dbReference type="PANTHER" id="PTHR11012">
    <property type="entry name" value="PROTEIN KINASE-LIKE DOMAIN-CONTAINING"/>
    <property type="match status" value="1"/>
</dbReference>
<dbReference type="InterPro" id="IPR004119">
    <property type="entry name" value="EcKL"/>
</dbReference>
<evidence type="ECO:0000313" key="3">
    <source>
        <dbReference type="Proteomes" id="UP001152799"/>
    </source>
</evidence>
<gene>
    <name evidence="2" type="ORF">CEUTPL_LOCUS6803</name>
</gene>
<dbReference type="PANTHER" id="PTHR11012:SF55">
    <property type="entry name" value="BHLH DOMAIN-CONTAINING PROTEIN"/>
    <property type="match status" value="1"/>
</dbReference>
<dbReference type="Pfam" id="PF02958">
    <property type="entry name" value="EcKL"/>
    <property type="match status" value="2"/>
</dbReference>
<evidence type="ECO:0000259" key="1">
    <source>
        <dbReference type="SMART" id="SM00587"/>
    </source>
</evidence>
<keyword evidence="3" id="KW-1185">Reference proteome</keyword>
<proteinExistence type="predicted"/>
<dbReference type="OrthoDB" id="191037at2759"/>
<dbReference type="AlphaFoldDB" id="A0A9N9MKS7"/>
<accession>A0A9N9MKS7</accession>
<feature type="domain" description="CHK kinase-like" evidence="1">
    <location>
        <begin position="138"/>
        <end position="316"/>
    </location>
</feature>
<dbReference type="InterPro" id="IPR015897">
    <property type="entry name" value="CHK_kinase-like"/>
</dbReference>
<organism evidence="2 3">
    <name type="scientific">Ceutorhynchus assimilis</name>
    <name type="common">cabbage seed weevil</name>
    <dbReference type="NCBI Taxonomy" id="467358"/>
    <lineage>
        <taxon>Eukaryota</taxon>
        <taxon>Metazoa</taxon>
        <taxon>Ecdysozoa</taxon>
        <taxon>Arthropoda</taxon>
        <taxon>Hexapoda</taxon>
        <taxon>Insecta</taxon>
        <taxon>Pterygota</taxon>
        <taxon>Neoptera</taxon>
        <taxon>Endopterygota</taxon>
        <taxon>Coleoptera</taxon>
        <taxon>Polyphaga</taxon>
        <taxon>Cucujiformia</taxon>
        <taxon>Curculionidae</taxon>
        <taxon>Ceutorhynchinae</taxon>
        <taxon>Ceutorhynchus</taxon>
    </lineage>
</organism>
<dbReference type="SUPFAM" id="SSF56112">
    <property type="entry name" value="Protein kinase-like (PK-like)"/>
    <property type="match status" value="1"/>
</dbReference>
<dbReference type="SMART" id="SM00587">
    <property type="entry name" value="CHK"/>
    <property type="match status" value="1"/>
</dbReference>
<dbReference type="EMBL" id="OU892279">
    <property type="protein sequence ID" value="CAG9766215.1"/>
    <property type="molecule type" value="Genomic_DNA"/>
</dbReference>
<reference evidence="2" key="1">
    <citation type="submission" date="2022-01" db="EMBL/GenBank/DDBJ databases">
        <authorList>
            <person name="King R."/>
        </authorList>
    </citation>
    <scope>NUCLEOTIDE SEQUENCE</scope>
</reference>
<dbReference type="Proteomes" id="UP001152799">
    <property type="component" value="Chromosome 3"/>
</dbReference>
<protein>
    <recommendedName>
        <fullName evidence="1">CHK kinase-like domain-containing protein</fullName>
    </recommendedName>
</protein>
<dbReference type="InterPro" id="IPR011009">
    <property type="entry name" value="Kinase-like_dom_sf"/>
</dbReference>
<name>A0A9N9MKS7_9CUCU</name>